<feature type="chain" id="PRO_5047539207" evidence="2">
    <location>
        <begin position="28"/>
        <end position="117"/>
    </location>
</feature>
<evidence type="ECO:0000313" key="4">
    <source>
        <dbReference type="Proteomes" id="UP001595850"/>
    </source>
</evidence>
<feature type="region of interest" description="Disordered" evidence="1">
    <location>
        <begin position="53"/>
        <end position="105"/>
    </location>
</feature>
<keyword evidence="4" id="KW-1185">Reference proteome</keyword>
<feature type="compositionally biased region" description="Low complexity" evidence="1">
    <location>
        <begin position="80"/>
        <end position="92"/>
    </location>
</feature>
<keyword evidence="2" id="KW-0732">Signal</keyword>
<feature type="signal peptide" evidence="2">
    <location>
        <begin position="1"/>
        <end position="27"/>
    </location>
</feature>
<evidence type="ECO:0000256" key="2">
    <source>
        <dbReference type="SAM" id="SignalP"/>
    </source>
</evidence>
<proteinExistence type="predicted"/>
<name>A0ABV8IGE7_9ACTN</name>
<organism evidence="3 4">
    <name type="scientific">Planomonospora corallina</name>
    <dbReference type="NCBI Taxonomy" id="1806052"/>
    <lineage>
        <taxon>Bacteria</taxon>
        <taxon>Bacillati</taxon>
        <taxon>Actinomycetota</taxon>
        <taxon>Actinomycetes</taxon>
        <taxon>Streptosporangiales</taxon>
        <taxon>Streptosporangiaceae</taxon>
        <taxon>Planomonospora</taxon>
    </lineage>
</organism>
<dbReference type="EMBL" id="JBHSBM010000050">
    <property type="protein sequence ID" value="MFC4062611.1"/>
    <property type="molecule type" value="Genomic_DNA"/>
</dbReference>
<accession>A0ABV8IGE7</accession>
<gene>
    <name evidence="3" type="ORF">ACFOWE_30295</name>
</gene>
<sequence length="117" mass="11695">MSRHLRPITAAALTGLGLLLTSTPASAQPDPNLPGLPGAGGWITCQCETGPATALTPPSLPTFPGMVPPTGGEDEPEAPPTGQGEPEAPTGGEEPHMPGGITVGDVTLDDVVIVSRK</sequence>
<evidence type="ECO:0000313" key="3">
    <source>
        <dbReference type="EMBL" id="MFC4062611.1"/>
    </source>
</evidence>
<protein>
    <submittedName>
        <fullName evidence="3">Uncharacterized protein</fullName>
    </submittedName>
</protein>
<comment type="caution">
    <text evidence="3">The sequence shown here is derived from an EMBL/GenBank/DDBJ whole genome shotgun (WGS) entry which is preliminary data.</text>
</comment>
<dbReference type="RefSeq" id="WP_377293883.1">
    <property type="nucleotide sequence ID" value="NZ_JBHSBM010000050.1"/>
</dbReference>
<evidence type="ECO:0000256" key="1">
    <source>
        <dbReference type="SAM" id="MobiDB-lite"/>
    </source>
</evidence>
<dbReference type="Proteomes" id="UP001595850">
    <property type="component" value="Unassembled WGS sequence"/>
</dbReference>
<reference evidence="4" key="1">
    <citation type="journal article" date="2019" name="Int. J. Syst. Evol. Microbiol.">
        <title>The Global Catalogue of Microorganisms (GCM) 10K type strain sequencing project: providing services to taxonomists for standard genome sequencing and annotation.</title>
        <authorList>
            <consortium name="The Broad Institute Genomics Platform"/>
            <consortium name="The Broad Institute Genome Sequencing Center for Infectious Disease"/>
            <person name="Wu L."/>
            <person name="Ma J."/>
        </authorList>
    </citation>
    <scope>NUCLEOTIDE SEQUENCE [LARGE SCALE GENOMIC DNA]</scope>
    <source>
        <strain evidence="4">TBRC 4489</strain>
    </source>
</reference>